<dbReference type="GO" id="GO:0051536">
    <property type="term" value="F:iron-sulfur cluster binding"/>
    <property type="evidence" value="ECO:0007669"/>
    <property type="project" value="UniProtKB-KW"/>
</dbReference>
<evidence type="ECO:0000256" key="1">
    <source>
        <dbReference type="ARBA" id="ARBA00022691"/>
    </source>
</evidence>
<evidence type="ECO:0000313" key="7">
    <source>
        <dbReference type="Proteomes" id="UP000183461"/>
    </source>
</evidence>
<dbReference type="GO" id="GO:0003824">
    <property type="term" value="F:catalytic activity"/>
    <property type="evidence" value="ECO:0007669"/>
    <property type="project" value="InterPro"/>
</dbReference>
<evidence type="ECO:0000256" key="2">
    <source>
        <dbReference type="ARBA" id="ARBA00022723"/>
    </source>
</evidence>
<sequence length="249" mass="27571">MNEYVKIERIEFVVTMGCTGRCRHCSEGSHDFGGEHIDGSAAAKAVAEVCRHYDIKSLMTFGGEPLLYPETVCAIHSAARASGIPQRDIITNGYFSKKESRIREVAEMLAESGVNCVLLSVDAFHQETIPLEPVMIFAESVRNAGVPIFLSPAWLRSPEDDNPYNNETHSLLKIFTDKGFGVSQGNIIFPQGNAKVLLAEYFDEDNTIANPYEDDPRNIRALCFEPDGSVLGGNVYDTDIMDIIKNYKP</sequence>
<dbReference type="RefSeq" id="WP_072298991.1">
    <property type="nucleotide sequence ID" value="NZ_FPIP01000001.1"/>
</dbReference>
<accession>A0A1K1LM88</accession>
<dbReference type="InterPro" id="IPR050377">
    <property type="entry name" value="Radical_SAM_PqqE_MftC-like"/>
</dbReference>
<dbReference type="InterPro" id="IPR013785">
    <property type="entry name" value="Aldolase_TIM"/>
</dbReference>
<keyword evidence="4" id="KW-0411">Iron-sulfur</keyword>
<dbReference type="InterPro" id="IPR007197">
    <property type="entry name" value="rSAM"/>
</dbReference>
<reference evidence="6 7" key="1">
    <citation type="submission" date="2016-11" db="EMBL/GenBank/DDBJ databases">
        <authorList>
            <person name="Jaros S."/>
            <person name="Januszkiewicz K."/>
            <person name="Wedrychowicz H."/>
        </authorList>
    </citation>
    <scope>NUCLEOTIDE SEQUENCE [LARGE SCALE GENOMIC DNA]</scope>
    <source>
        <strain evidence="6 7">YL228</strain>
    </source>
</reference>
<dbReference type="Proteomes" id="UP000183461">
    <property type="component" value="Unassembled WGS sequence"/>
</dbReference>
<protein>
    <submittedName>
        <fullName evidence="6">4Fe-4S single cluster domain-containing protein</fullName>
    </submittedName>
</protein>
<evidence type="ECO:0000256" key="3">
    <source>
        <dbReference type="ARBA" id="ARBA00023004"/>
    </source>
</evidence>
<evidence type="ECO:0000259" key="5">
    <source>
        <dbReference type="Pfam" id="PF04055"/>
    </source>
</evidence>
<dbReference type="EMBL" id="FPIP01000001">
    <property type="protein sequence ID" value="SFW12021.1"/>
    <property type="molecule type" value="Genomic_DNA"/>
</dbReference>
<dbReference type="GO" id="GO:0046872">
    <property type="term" value="F:metal ion binding"/>
    <property type="evidence" value="ECO:0007669"/>
    <property type="project" value="UniProtKB-KW"/>
</dbReference>
<dbReference type="InterPro" id="IPR058240">
    <property type="entry name" value="rSAM_sf"/>
</dbReference>
<evidence type="ECO:0000313" key="6">
    <source>
        <dbReference type="EMBL" id="SFW12021.1"/>
    </source>
</evidence>
<keyword evidence="3" id="KW-0408">Iron</keyword>
<keyword evidence="1" id="KW-0949">S-adenosyl-L-methionine</keyword>
<organism evidence="6 7">
    <name type="scientific">Ruminococcus flavefaciens</name>
    <dbReference type="NCBI Taxonomy" id="1265"/>
    <lineage>
        <taxon>Bacteria</taxon>
        <taxon>Bacillati</taxon>
        <taxon>Bacillota</taxon>
        <taxon>Clostridia</taxon>
        <taxon>Eubacteriales</taxon>
        <taxon>Oscillospiraceae</taxon>
        <taxon>Ruminococcus</taxon>
    </lineage>
</organism>
<dbReference type="CDD" id="cd01335">
    <property type="entry name" value="Radical_SAM"/>
    <property type="match status" value="1"/>
</dbReference>
<proteinExistence type="predicted"/>
<name>A0A1K1LM88_RUMFL</name>
<evidence type="ECO:0000256" key="4">
    <source>
        <dbReference type="ARBA" id="ARBA00023014"/>
    </source>
</evidence>
<dbReference type="Pfam" id="PF04055">
    <property type="entry name" value="Radical_SAM"/>
    <property type="match status" value="1"/>
</dbReference>
<feature type="domain" description="Radical SAM core" evidence="5">
    <location>
        <begin position="13"/>
        <end position="128"/>
    </location>
</feature>
<dbReference type="PANTHER" id="PTHR11228">
    <property type="entry name" value="RADICAL SAM DOMAIN PROTEIN"/>
    <property type="match status" value="1"/>
</dbReference>
<dbReference type="Gene3D" id="3.20.20.70">
    <property type="entry name" value="Aldolase class I"/>
    <property type="match status" value="1"/>
</dbReference>
<dbReference type="AlphaFoldDB" id="A0A1K1LM88"/>
<keyword evidence="2" id="KW-0479">Metal-binding</keyword>
<dbReference type="SFLD" id="SFLDS00029">
    <property type="entry name" value="Radical_SAM"/>
    <property type="match status" value="1"/>
</dbReference>
<gene>
    <name evidence="6" type="ORF">SAMN02910280_0571</name>
</gene>
<dbReference type="PANTHER" id="PTHR11228:SF7">
    <property type="entry name" value="PQQA PEPTIDE CYCLASE"/>
    <property type="match status" value="1"/>
</dbReference>
<dbReference type="SUPFAM" id="SSF102114">
    <property type="entry name" value="Radical SAM enzymes"/>
    <property type="match status" value="1"/>
</dbReference>